<feature type="transmembrane region" description="Helical" evidence="1">
    <location>
        <begin position="146"/>
        <end position="170"/>
    </location>
</feature>
<sequence>MTAEPSSVGFYVYGIMLLLVCAMKFPALLRRRHDTLLRAACLLLFAAGCLMLFAAPASITALNRITGITNFAAPVVYVTTTAFSGASLLLMVNWRPAPPERTRRVSRLCVTVYGLAILAVAVLFWAGTTPTEQPTLFDVHYATTPFIREMIVVYLVAQGVAMAIASALCLRWSGEVRGSLRAGLRILAPAYLLIVCYVVLRLTAVAARWTGHDLDFLVDRVSPLFSAPACVLGALGFFVPLAGPRVAQTARAVRELWRLAPLWRVLRDIPTPGAIRAPLPWWRTPPAVLLTGRRTALYDALLALTPHYDPAVREAALRTALRNGDDEDRAAAVADSAMVLAARERQRAGPGQPVLPTGTTVPRTRDLTALSRSLASSVVHDLRDHRAPQQKAAHHE</sequence>
<evidence type="ECO:0000259" key="2">
    <source>
        <dbReference type="Pfam" id="PF20182"/>
    </source>
</evidence>
<evidence type="ECO:0000256" key="1">
    <source>
        <dbReference type="SAM" id="Phobius"/>
    </source>
</evidence>
<reference evidence="3 4" key="1">
    <citation type="submission" date="2014-02" db="EMBL/GenBank/DDBJ databases">
        <title>The genome announcement of Streptomyces toyocaensis NRRL15009.</title>
        <authorList>
            <person name="Hong H.-J."/>
            <person name="Kwun M.J."/>
        </authorList>
    </citation>
    <scope>NUCLEOTIDE SEQUENCE [LARGE SCALE GENOMIC DNA]</scope>
    <source>
        <strain evidence="3 4">NRRL 15009</strain>
    </source>
</reference>
<dbReference type="InterPro" id="IPR046675">
    <property type="entry name" value="DUF6545"/>
</dbReference>
<feature type="domain" description="DUF6545" evidence="2">
    <location>
        <begin position="251"/>
        <end position="373"/>
    </location>
</feature>
<feature type="transmembrane region" description="Helical" evidence="1">
    <location>
        <begin position="105"/>
        <end position="126"/>
    </location>
</feature>
<dbReference type="Proteomes" id="UP000028341">
    <property type="component" value="Unassembled WGS sequence"/>
</dbReference>
<organism evidence="3 4">
    <name type="scientific">Streptomyces toyocaensis</name>
    <dbReference type="NCBI Taxonomy" id="55952"/>
    <lineage>
        <taxon>Bacteria</taxon>
        <taxon>Bacillati</taxon>
        <taxon>Actinomycetota</taxon>
        <taxon>Actinomycetes</taxon>
        <taxon>Kitasatosporales</taxon>
        <taxon>Streptomycetaceae</taxon>
        <taxon>Streptomyces</taxon>
    </lineage>
</organism>
<dbReference type="STRING" id="55952.BU52_05035"/>
<keyword evidence="1" id="KW-0472">Membrane</keyword>
<dbReference type="eggNOG" id="ENOG5033IXZ">
    <property type="taxonomic scope" value="Bacteria"/>
</dbReference>
<accession>A0A081XXX0</accession>
<name>A0A081XXX0_STRTO</name>
<dbReference type="EMBL" id="JFCB01000002">
    <property type="protein sequence ID" value="KES08393.1"/>
    <property type="molecule type" value="Genomic_DNA"/>
</dbReference>
<gene>
    <name evidence="3" type="ORF">BU52_05035</name>
</gene>
<dbReference type="NCBIfam" id="NF042915">
    <property type="entry name" value="MAB_1171c_fam"/>
    <property type="match status" value="1"/>
</dbReference>
<keyword evidence="1" id="KW-0812">Transmembrane</keyword>
<comment type="caution">
    <text evidence="3">The sequence shown here is derived from an EMBL/GenBank/DDBJ whole genome shotgun (WGS) entry which is preliminary data.</text>
</comment>
<dbReference type="OrthoDB" id="4328840at2"/>
<feature type="transmembrane region" description="Helical" evidence="1">
    <location>
        <begin position="224"/>
        <end position="242"/>
    </location>
</feature>
<dbReference type="RefSeq" id="WP_051857915.1">
    <property type="nucleotide sequence ID" value="NZ_JBFADL010000017.1"/>
</dbReference>
<feature type="transmembrane region" description="Helical" evidence="1">
    <location>
        <begin position="36"/>
        <end position="59"/>
    </location>
</feature>
<evidence type="ECO:0000313" key="4">
    <source>
        <dbReference type="Proteomes" id="UP000028341"/>
    </source>
</evidence>
<feature type="transmembrane region" description="Helical" evidence="1">
    <location>
        <begin position="71"/>
        <end position="93"/>
    </location>
</feature>
<feature type="transmembrane region" description="Helical" evidence="1">
    <location>
        <begin position="182"/>
        <end position="204"/>
    </location>
</feature>
<evidence type="ECO:0000313" key="3">
    <source>
        <dbReference type="EMBL" id="KES08393.1"/>
    </source>
</evidence>
<feature type="transmembrane region" description="Helical" evidence="1">
    <location>
        <begin position="12"/>
        <end position="29"/>
    </location>
</feature>
<dbReference type="Pfam" id="PF20182">
    <property type="entry name" value="DUF6545"/>
    <property type="match status" value="1"/>
</dbReference>
<keyword evidence="4" id="KW-1185">Reference proteome</keyword>
<keyword evidence="1" id="KW-1133">Transmembrane helix</keyword>
<protein>
    <recommendedName>
        <fullName evidence="2">DUF6545 domain-containing protein</fullName>
    </recommendedName>
</protein>
<dbReference type="AlphaFoldDB" id="A0A081XXX0"/>
<dbReference type="InterPro" id="IPR050039">
    <property type="entry name" value="MAB_1171c-like"/>
</dbReference>
<proteinExistence type="predicted"/>